<comment type="caution">
    <text evidence="1">The sequence shown here is derived from an EMBL/GenBank/DDBJ whole genome shotgun (WGS) entry which is preliminary data.</text>
</comment>
<evidence type="ECO:0000313" key="2">
    <source>
        <dbReference type="Proteomes" id="UP001500305"/>
    </source>
</evidence>
<keyword evidence="2" id="KW-1185">Reference proteome</keyword>
<reference evidence="1 2" key="1">
    <citation type="journal article" date="2019" name="Int. J. Syst. Evol. Microbiol.">
        <title>The Global Catalogue of Microorganisms (GCM) 10K type strain sequencing project: providing services to taxonomists for standard genome sequencing and annotation.</title>
        <authorList>
            <consortium name="The Broad Institute Genomics Platform"/>
            <consortium name="The Broad Institute Genome Sequencing Center for Infectious Disease"/>
            <person name="Wu L."/>
            <person name="Ma J."/>
        </authorList>
    </citation>
    <scope>NUCLEOTIDE SEQUENCE [LARGE SCALE GENOMIC DNA]</scope>
    <source>
        <strain evidence="1 2">JCM 7356</strain>
    </source>
</reference>
<protein>
    <submittedName>
        <fullName evidence="1">TadE family type IV pilus minor pilin</fullName>
    </submittedName>
</protein>
<name>A0ABN3DJ09_9ACTN</name>
<dbReference type="RefSeq" id="WP_344635076.1">
    <property type="nucleotide sequence ID" value="NZ_BAAATR010000003.1"/>
</dbReference>
<organism evidence="1 2">
    <name type="scientific">Kitasatospora cystarginea</name>
    <dbReference type="NCBI Taxonomy" id="58350"/>
    <lineage>
        <taxon>Bacteria</taxon>
        <taxon>Bacillati</taxon>
        <taxon>Actinomycetota</taxon>
        <taxon>Actinomycetes</taxon>
        <taxon>Kitasatosporales</taxon>
        <taxon>Streptomycetaceae</taxon>
        <taxon>Kitasatospora</taxon>
    </lineage>
</organism>
<accession>A0ABN3DJ09</accession>
<gene>
    <name evidence="1" type="ORF">GCM10010430_11390</name>
</gene>
<dbReference type="NCBIfam" id="NF041390">
    <property type="entry name" value="TadE_Rv3655c"/>
    <property type="match status" value="1"/>
</dbReference>
<dbReference type="InterPro" id="IPR049790">
    <property type="entry name" value="Rv3655c/TadE"/>
</dbReference>
<dbReference type="EMBL" id="BAAATR010000003">
    <property type="protein sequence ID" value="GAA2232500.1"/>
    <property type="molecule type" value="Genomic_DNA"/>
</dbReference>
<sequence length="114" mass="11072">MTAETAVALPALVFLAAVLMWGVVAAAAQIRCVDAARIGARAAARGDANATELAQAAAPAGAAVQVSRDGETVRVAIDAPCPGPGRLAAALTVRLGASAVAAREDIIGKAEGGG</sequence>
<dbReference type="Proteomes" id="UP001500305">
    <property type="component" value="Unassembled WGS sequence"/>
</dbReference>
<evidence type="ECO:0000313" key="1">
    <source>
        <dbReference type="EMBL" id="GAA2232500.1"/>
    </source>
</evidence>
<proteinExistence type="predicted"/>